<dbReference type="Gene3D" id="2.40.440.10">
    <property type="entry name" value="L,D-transpeptidase catalytic domain-like"/>
    <property type="match status" value="1"/>
</dbReference>
<keyword evidence="5" id="KW-0378">Hydrolase</keyword>
<evidence type="ECO:0000256" key="3">
    <source>
        <dbReference type="ARBA" id="ARBA00022676"/>
    </source>
</evidence>
<evidence type="ECO:0000256" key="5">
    <source>
        <dbReference type="ARBA" id="ARBA00022801"/>
    </source>
</evidence>
<evidence type="ECO:0000259" key="11">
    <source>
        <dbReference type="PROSITE" id="PS52029"/>
    </source>
</evidence>
<evidence type="ECO:0000313" key="13">
    <source>
        <dbReference type="Proteomes" id="UP000241247"/>
    </source>
</evidence>
<evidence type="ECO:0000256" key="4">
    <source>
        <dbReference type="ARBA" id="ARBA00022679"/>
    </source>
</evidence>
<dbReference type="InterPro" id="IPR038063">
    <property type="entry name" value="Transpep_catalytic_dom"/>
</dbReference>
<sequence length="262" mass="29116">MASELSFSRRRLLRLSGLATVSALAGCTSSMNTDRFRWETDPVYRNPALEGVPGPWLEGRDPDQGPYEETMLPTGIPDLDPRYAGIYAARIDGGFTIPAVPYQQIDPRFLRREVEDPFGEAPGTIIVDTANRFLYLTQPGGRAMRYGVGIGRDGFDWSGRGVIQWKQAWPRWTPPDSMVSRQPELVKYSARNGGMAPGLSNPLGARALYIFQNGQDTLYRLHGTPEWKSIGRAVSSGCVRLLNQDVIDLYSRVPNKSPIVVI</sequence>
<keyword evidence="7 9" id="KW-0573">Peptidoglycan synthesis</keyword>
<feature type="chain" id="PRO_5015456603" evidence="10">
    <location>
        <begin position="26"/>
        <end position="262"/>
    </location>
</feature>
<keyword evidence="13" id="KW-1185">Reference proteome</keyword>
<feature type="active site" description="Proton donor/acceptor" evidence="9">
    <location>
        <position position="222"/>
    </location>
</feature>
<dbReference type="PROSITE" id="PS52029">
    <property type="entry name" value="LD_TPASE"/>
    <property type="match status" value="1"/>
</dbReference>
<evidence type="ECO:0000256" key="2">
    <source>
        <dbReference type="ARBA" id="ARBA00005992"/>
    </source>
</evidence>
<dbReference type="GO" id="GO:0005576">
    <property type="term" value="C:extracellular region"/>
    <property type="evidence" value="ECO:0007669"/>
    <property type="project" value="TreeGrafter"/>
</dbReference>
<keyword evidence="4" id="KW-0808">Transferase</keyword>
<dbReference type="InterPro" id="IPR005490">
    <property type="entry name" value="LD_TPept_cat_dom"/>
</dbReference>
<protein>
    <submittedName>
        <fullName evidence="12">Lipoprotein-anchoring transpeptidase ErfK/SrfK</fullName>
    </submittedName>
</protein>
<evidence type="ECO:0000313" key="12">
    <source>
        <dbReference type="EMBL" id="PTM98495.1"/>
    </source>
</evidence>
<dbReference type="InterPro" id="IPR050979">
    <property type="entry name" value="LD-transpeptidase"/>
</dbReference>
<evidence type="ECO:0000256" key="9">
    <source>
        <dbReference type="PROSITE-ProRule" id="PRU01373"/>
    </source>
</evidence>
<dbReference type="UniPathway" id="UPA00219"/>
<feature type="active site" description="Nucleophile" evidence="9">
    <location>
        <position position="238"/>
    </location>
</feature>
<evidence type="ECO:0000256" key="8">
    <source>
        <dbReference type="ARBA" id="ARBA00023316"/>
    </source>
</evidence>
<dbReference type="GO" id="GO:0018104">
    <property type="term" value="P:peptidoglycan-protein cross-linking"/>
    <property type="evidence" value="ECO:0007669"/>
    <property type="project" value="TreeGrafter"/>
</dbReference>
<evidence type="ECO:0000256" key="6">
    <source>
        <dbReference type="ARBA" id="ARBA00022960"/>
    </source>
</evidence>
<dbReference type="FunFam" id="2.40.440.10:FF:000002">
    <property type="entry name" value="L,D-transpeptidase ErfK/SrfK"/>
    <property type="match status" value="1"/>
</dbReference>
<comment type="pathway">
    <text evidence="1 9">Cell wall biogenesis; peptidoglycan biosynthesis.</text>
</comment>
<feature type="signal peptide" evidence="10">
    <location>
        <begin position="1"/>
        <end position="25"/>
    </location>
</feature>
<comment type="caution">
    <text evidence="12">The sequence shown here is derived from an EMBL/GenBank/DDBJ whole genome shotgun (WGS) entry which is preliminary data.</text>
</comment>
<dbReference type="PANTHER" id="PTHR30582:SF24">
    <property type="entry name" value="L,D-TRANSPEPTIDASE ERFK_SRFK-RELATED"/>
    <property type="match status" value="1"/>
</dbReference>
<dbReference type="GO" id="GO:0008360">
    <property type="term" value="P:regulation of cell shape"/>
    <property type="evidence" value="ECO:0007669"/>
    <property type="project" value="UniProtKB-UniRule"/>
</dbReference>
<keyword evidence="6 9" id="KW-0133">Cell shape</keyword>
<accession>A0A2T5BHL6</accession>
<evidence type="ECO:0000256" key="10">
    <source>
        <dbReference type="SAM" id="SignalP"/>
    </source>
</evidence>
<reference evidence="12 13" key="1">
    <citation type="submission" date="2018-04" db="EMBL/GenBank/DDBJ databases">
        <title>Genomic Encyclopedia of Type Strains, Phase IV (KMG-IV): sequencing the most valuable type-strain genomes for metagenomic binning, comparative biology and taxonomic classification.</title>
        <authorList>
            <person name="Goeker M."/>
        </authorList>
    </citation>
    <scope>NUCLEOTIDE SEQUENCE [LARGE SCALE GENOMIC DNA]</scope>
    <source>
        <strain evidence="12 13">DSM 7138</strain>
    </source>
</reference>
<dbReference type="AlphaFoldDB" id="A0A2T5BHL6"/>
<dbReference type="CDD" id="cd16913">
    <property type="entry name" value="YkuD_like"/>
    <property type="match status" value="1"/>
</dbReference>
<comment type="similarity">
    <text evidence="2">Belongs to the YkuD family.</text>
</comment>
<keyword evidence="12" id="KW-0449">Lipoprotein</keyword>
<dbReference type="SUPFAM" id="SSF141523">
    <property type="entry name" value="L,D-transpeptidase catalytic domain-like"/>
    <property type="match status" value="1"/>
</dbReference>
<dbReference type="RefSeq" id="WP_170115752.1">
    <property type="nucleotide sequence ID" value="NZ_JBHEEX010000008.1"/>
</dbReference>
<dbReference type="GO" id="GO:0016757">
    <property type="term" value="F:glycosyltransferase activity"/>
    <property type="evidence" value="ECO:0007669"/>
    <property type="project" value="UniProtKB-KW"/>
</dbReference>
<organism evidence="12 13">
    <name type="scientific">Mycoplana dimorpha</name>
    <dbReference type="NCBI Taxonomy" id="28320"/>
    <lineage>
        <taxon>Bacteria</taxon>
        <taxon>Pseudomonadati</taxon>
        <taxon>Pseudomonadota</taxon>
        <taxon>Alphaproteobacteria</taxon>
        <taxon>Hyphomicrobiales</taxon>
        <taxon>Rhizobiaceae</taxon>
        <taxon>Mycoplana</taxon>
    </lineage>
</organism>
<dbReference type="EMBL" id="PZZZ01000001">
    <property type="protein sequence ID" value="PTM98495.1"/>
    <property type="molecule type" value="Genomic_DNA"/>
</dbReference>
<gene>
    <name evidence="12" type="ORF">C7449_101158</name>
</gene>
<dbReference type="GO" id="GO:0071555">
    <property type="term" value="P:cell wall organization"/>
    <property type="evidence" value="ECO:0007669"/>
    <property type="project" value="UniProtKB-UniRule"/>
</dbReference>
<dbReference type="PANTHER" id="PTHR30582">
    <property type="entry name" value="L,D-TRANSPEPTIDASE"/>
    <property type="match status" value="1"/>
</dbReference>
<evidence type="ECO:0000256" key="1">
    <source>
        <dbReference type="ARBA" id="ARBA00004752"/>
    </source>
</evidence>
<dbReference type="Proteomes" id="UP000241247">
    <property type="component" value="Unassembled WGS sequence"/>
</dbReference>
<evidence type="ECO:0000256" key="7">
    <source>
        <dbReference type="ARBA" id="ARBA00022984"/>
    </source>
</evidence>
<feature type="domain" description="L,D-TPase catalytic" evidence="11">
    <location>
        <begin position="123"/>
        <end position="262"/>
    </location>
</feature>
<proteinExistence type="inferred from homology"/>
<dbReference type="GO" id="GO:0071972">
    <property type="term" value="F:peptidoglycan L,D-transpeptidase activity"/>
    <property type="evidence" value="ECO:0007669"/>
    <property type="project" value="TreeGrafter"/>
</dbReference>
<keyword evidence="10" id="KW-0732">Signal</keyword>
<keyword evidence="3" id="KW-0328">Glycosyltransferase</keyword>
<keyword evidence="8 9" id="KW-0961">Cell wall biogenesis/degradation</keyword>
<dbReference type="Pfam" id="PF03734">
    <property type="entry name" value="YkuD"/>
    <property type="match status" value="1"/>
</dbReference>
<name>A0A2T5BHL6_MYCDI</name>